<dbReference type="EMBL" id="PDCK01000041">
    <property type="protein sequence ID" value="PRQ45015.1"/>
    <property type="molecule type" value="Genomic_DNA"/>
</dbReference>
<keyword evidence="3" id="KW-1185">Reference proteome</keyword>
<gene>
    <name evidence="2" type="ORF">RchiOBHm_Chr3g0485541</name>
</gene>
<proteinExistence type="predicted"/>
<name>A0A2P6RF28_ROSCH</name>
<dbReference type="InterPro" id="IPR005031">
    <property type="entry name" value="COQ10_START"/>
</dbReference>
<evidence type="ECO:0000259" key="1">
    <source>
        <dbReference type="Pfam" id="PF03364"/>
    </source>
</evidence>
<evidence type="ECO:0000313" key="2">
    <source>
        <dbReference type="EMBL" id="PRQ45015.1"/>
    </source>
</evidence>
<dbReference type="OMA" id="IKINLAC"/>
<sequence>MSLKSICFSVWLPSPSPSTAAPASISSPYSFPLRNPNHSVSNSGSSRPHLLHFSNKLDSASLSEDDDDYDSDSEAEKSEVDIDVDIELEIEKTGANCRRIRSEIGIEAPLATVWNLLTDYERLADFIPGLAVCQLLQKSENYARLFQIGEQDLAFGLKFNAKGVVDCFENPLESIANDLGGLTLKRDIEFDMVEGDFEIFRGKWSLQQLNTSGEMACDPLIDQKMQTTTTLSYLVDVKPKMLLPVQLVEGRLCKEIKINLACIREEAMKMTRETLLTR</sequence>
<accession>A0A2P6RF28</accession>
<dbReference type="SUPFAM" id="SSF55961">
    <property type="entry name" value="Bet v1-like"/>
    <property type="match status" value="1"/>
</dbReference>
<dbReference type="PANTHER" id="PTHR34060">
    <property type="entry name" value="POLYKETIDE CYCLASE / DEHYDRASE AND LIPID TRANSPORT PROTEIN"/>
    <property type="match status" value="1"/>
</dbReference>
<dbReference type="Pfam" id="PF03364">
    <property type="entry name" value="Polyketide_cyc"/>
    <property type="match status" value="1"/>
</dbReference>
<dbReference type="InterPro" id="IPR023393">
    <property type="entry name" value="START-like_dom_sf"/>
</dbReference>
<dbReference type="Gramene" id="PRQ45015">
    <property type="protein sequence ID" value="PRQ45015"/>
    <property type="gene ID" value="RchiOBHm_Chr3g0485541"/>
</dbReference>
<dbReference type="Gene3D" id="3.30.530.20">
    <property type="match status" value="1"/>
</dbReference>
<comment type="caution">
    <text evidence="2">The sequence shown here is derived from an EMBL/GenBank/DDBJ whole genome shotgun (WGS) entry which is preliminary data.</text>
</comment>
<dbReference type="AlphaFoldDB" id="A0A2P6RF28"/>
<feature type="domain" description="Coenzyme Q-binding protein COQ10 START" evidence="1">
    <location>
        <begin position="106"/>
        <end position="254"/>
    </location>
</feature>
<dbReference type="OrthoDB" id="5732at2759"/>
<dbReference type="Proteomes" id="UP000238479">
    <property type="component" value="Chromosome 3"/>
</dbReference>
<dbReference type="CDD" id="cd08866">
    <property type="entry name" value="SRPBCC_11"/>
    <property type="match status" value="1"/>
</dbReference>
<dbReference type="PANTHER" id="PTHR34060:SF1">
    <property type="entry name" value="POLYKETIDE CYCLASE _ DEHYDRASE AND LIPID TRANSPORT PROTEIN"/>
    <property type="match status" value="1"/>
</dbReference>
<protein>
    <submittedName>
        <fullName evidence="2">Putative START-like domain-containing protein</fullName>
    </submittedName>
</protein>
<evidence type="ECO:0000313" key="3">
    <source>
        <dbReference type="Proteomes" id="UP000238479"/>
    </source>
</evidence>
<organism evidence="2 3">
    <name type="scientific">Rosa chinensis</name>
    <name type="common">China rose</name>
    <dbReference type="NCBI Taxonomy" id="74649"/>
    <lineage>
        <taxon>Eukaryota</taxon>
        <taxon>Viridiplantae</taxon>
        <taxon>Streptophyta</taxon>
        <taxon>Embryophyta</taxon>
        <taxon>Tracheophyta</taxon>
        <taxon>Spermatophyta</taxon>
        <taxon>Magnoliopsida</taxon>
        <taxon>eudicotyledons</taxon>
        <taxon>Gunneridae</taxon>
        <taxon>Pentapetalae</taxon>
        <taxon>rosids</taxon>
        <taxon>fabids</taxon>
        <taxon>Rosales</taxon>
        <taxon>Rosaceae</taxon>
        <taxon>Rosoideae</taxon>
        <taxon>Rosoideae incertae sedis</taxon>
        <taxon>Rosa</taxon>
    </lineage>
</organism>
<reference evidence="2 3" key="1">
    <citation type="journal article" date="2018" name="Nat. Genet.">
        <title>The Rosa genome provides new insights in the design of modern roses.</title>
        <authorList>
            <person name="Bendahmane M."/>
        </authorList>
    </citation>
    <scope>NUCLEOTIDE SEQUENCE [LARGE SCALE GENOMIC DNA]</scope>
    <source>
        <strain evidence="3">cv. Old Blush</strain>
    </source>
</reference>